<accession>A0A014M6A1</accession>
<dbReference type="EMBL" id="JFHN01000012">
    <property type="protein sequence ID" value="EXU77306.1"/>
    <property type="molecule type" value="Genomic_DNA"/>
</dbReference>
<evidence type="ECO:0000313" key="2">
    <source>
        <dbReference type="Proteomes" id="UP000019918"/>
    </source>
</evidence>
<dbReference type="InterPro" id="IPR021730">
    <property type="entry name" value="YdbH"/>
</dbReference>
<reference evidence="1 2" key="1">
    <citation type="submission" date="2014-02" db="EMBL/GenBank/DDBJ databases">
        <title>Draft genome of Erwinia mallotivora strain BT-MARDI, a papaya dieback pathogen.</title>
        <authorList>
            <person name="Redzuan R."/>
            <person name="Abu Bakar N."/>
            <person name="Badrun R."/>
            <person name="Mohd Raih M.F."/>
            <person name="Rozano L."/>
            <person name="Mat Amin N."/>
        </authorList>
    </citation>
    <scope>NUCLEOTIDE SEQUENCE [LARGE SCALE GENOMIC DNA]</scope>
    <source>
        <strain evidence="1 2">BT-MARDI</strain>
    </source>
</reference>
<dbReference type="PATRIC" id="fig|69222.5.peg.113"/>
<name>A0A014M6A1_9GAMM</name>
<dbReference type="AlphaFoldDB" id="A0A014M6A1"/>
<dbReference type="STRING" id="69222.BG55_00475"/>
<dbReference type="NCBIfam" id="NF007971">
    <property type="entry name" value="PRK10695.1"/>
    <property type="match status" value="1"/>
</dbReference>
<dbReference type="OrthoDB" id="5596796at2"/>
<gene>
    <name evidence="1" type="ORF">BG55_00475</name>
</gene>
<dbReference type="RefSeq" id="WP_034933012.1">
    <property type="nucleotide sequence ID" value="NZ_JFHN01000012.1"/>
</dbReference>
<dbReference type="Pfam" id="PF11739">
    <property type="entry name" value="YdbH-like"/>
    <property type="match status" value="1"/>
</dbReference>
<sequence>MTRSWKLFTAIITILLLAGASLWLTAVHWLPRLAGLWLPVNTTIRLESNFSWRDGGVWLPAISYRVGDCQLAAVEDLSLKRANGRWQLAAGNVDVNSNCFSQFPQNSQPTAPKSVAEWQSLLPSAQVSVSQLTVTPWQNWAGSLQLDLQPEQQSIDYQGKNIHLAAALYGQRLDISSLVVNASGLPQPVRVGGSVTLPAIPDALPDAGAIHANLTTDSVPHPLLATLNWQQDKGEVRIMAEDTKTLLFRLPWQISPLEITVQQGEWHWPYASQLLSGRINFSLKNWQQGLSSTEVTGRLNALTQGKGGKGNVVLTLGPGHLDWEQCQLPFRLTGDSKMEQMLFFAAIPGEVQGSLSAPEMILKPGALLRMRGKLLSTLEVDEARWPLSGLKVSSSGIDGRLQAILTAHDPDTGRFRVHLDGRADNFWPDQGRWQWRYWGDGVLSSFEAEWDVNGRGRWQDKLIELESLSTGFNQISYDSVNVHAPRLTLETPLRWQRDTSAPSFSGKLKLNAQQTTFSSGGHLPPAILRLALNGRDPGSFLLQGTLQASPIGPVRLYGRWDGQRLRGQAWWPQQPLTVFQPLLSDDLKMKIQGGTLKAQMAFSAASGQGLAAGGHWVVADGRMLMPDNEINGADFSLPFRFRNNQWYFGARGPVSLRIKEVKNQFALQNITADLQGWYPWSKSHPLRLSNVGMDILGGKMRMESLQMPQTEAATLRLKNISMSELITAIRPKQIAMSGHINAALPLWLDDSHWLVKEGWIANSGPLTVRLDKDFADAVSANNIAAGAATDWLRYMEISRSYATLNIDNIGQLTLKAQVNGTSRFSDKNQRVSLNYTQQENLFQLWRSLRFADNLQSWVEQNASLPTQKENKNEMH</sequence>
<keyword evidence="2" id="KW-1185">Reference proteome</keyword>
<proteinExistence type="predicted"/>
<protein>
    <submittedName>
        <fullName evidence="1">Uncharacterized protein</fullName>
    </submittedName>
</protein>
<comment type="caution">
    <text evidence="1">The sequence shown here is derived from an EMBL/GenBank/DDBJ whole genome shotgun (WGS) entry which is preliminary data.</text>
</comment>
<evidence type="ECO:0000313" key="1">
    <source>
        <dbReference type="EMBL" id="EXU77306.1"/>
    </source>
</evidence>
<organism evidence="1 2">
    <name type="scientific">Erwinia mallotivora</name>
    <dbReference type="NCBI Taxonomy" id="69222"/>
    <lineage>
        <taxon>Bacteria</taxon>
        <taxon>Pseudomonadati</taxon>
        <taxon>Pseudomonadota</taxon>
        <taxon>Gammaproteobacteria</taxon>
        <taxon>Enterobacterales</taxon>
        <taxon>Erwiniaceae</taxon>
        <taxon>Erwinia</taxon>
    </lineage>
</organism>
<dbReference type="Proteomes" id="UP000019918">
    <property type="component" value="Unassembled WGS sequence"/>
</dbReference>